<evidence type="ECO:0008006" key="3">
    <source>
        <dbReference type="Google" id="ProtNLM"/>
    </source>
</evidence>
<accession>A0A6A7BVU9</accession>
<dbReference type="GO" id="GO:0043248">
    <property type="term" value="P:proteasome assembly"/>
    <property type="evidence" value="ECO:0007669"/>
    <property type="project" value="InterPro"/>
</dbReference>
<reference evidence="1" key="1">
    <citation type="journal article" date="2020" name="Stud. Mycol.">
        <title>101 Dothideomycetes genomes: a test case for predicting lifestyles and emergence of pathogens.</title>
        <authorList>
            <person name="Haridas S."/>
            <person name="Albert R."/>
            <person name="Binder M."/>
            <person name="Bloem J."/>
            <person name="Labutti K."/>
            <person name="Salamov A."/>
            <person name="Andreopoulos B."/>
            <person name="Baker S."/>
            <person name="Barry K."/>
            <person name="Bills G."/>
            <person name="Bluhm B."/>
            <person name="Cannon C."/>
            <person name="Castanera R."/>
            <person name="Culley D."/>
            <person name="Daum C."/>
            <person name="Ezra D."/>
            <person name="Gonzalez J."/>
            <person name="Henrissat B."/>
            <person name="Kuo A."/>
            <person name="Liang C."/>
            <person name="Lipzen A."/>
            <person name="Lutzoni F."/>
            <person name="Magnuson J."/>
            <person name="Mondo S."/>
            <person name="Nolan M."/>
            <person name="Ohm R."/>
            <person name="Pangilinan J."/>
            <person name="Park H.-J."/>
            <person name="Ramirez L."/>
            <person name="Alfaro M."/>
            <person name="Sun H."/>
            <person name="Tritt A."/>
            <person name="Yoshinaga Y."/>
            <person name="Zwiers L.-H."/>
            <person name="Turgeon B."/>
            <person name="Goodwin S."/>
            <person name="Spatafora J."/>
            <person name="Crous P."/>
            <person name="Grigoriev I."/>
        </authorList>
    </citation>
    <scope>NUCLEOTIDE SEQUENCE</scope>
    <source>
        <strain evidence="1">CBS 480.64</strain>
    </source>
</reference>
<protein>
    <recommendedName>
        <fullName evidence="3">Proteasome assembly chaperone 3</fullName>
    </recommendedName>
</protein>
<dbReference type="AlphaFoldDB" id="A0A6A7BVU9"/>
<dbReference type="Proteomes" id="UP000799421">
    <property type="component" value="Unassembled WGS sequence"/>
</dbReference>
<name>A0A6A7BVU9_9PEZI</name>
<evidence type="ECO:0000313" key="1">
    <source>
        <dbReference type="EMBL" id="KAF2858618.1"/>
    </source>
</evidence>
<dbReference type="PANTHER" id="PTHR31051:SF1">
    <property type="entry name" value="PROTEASOME ASSEMBLY CHAPERONE 3"/>
    <property type="match status" value="1"/>
</dbReference>
<proteinExistence type="predicted"/>
<dbReference type="Gene3D" id="3.30.230.90">
    <property type="match status" value="1"/>
</dbReference>
<keyword evidence="2" id="KW-1185">Reference proteome</keyword>
<dbReference type="PANTHER" id="PTHR31051">
    <property type="entry name" value="PROTEASOME ASSEMBLY CHAPERONE 3"/>
    <property type="match status" value="1"/>
</dbReference>
<evidence type="ECO:0000313" key="2">
    <source>
        <dbReference type="Proteomes" id="UP000799421"/>
    </source>
</evidence>
<dbReference type="OrthoDB" id="5593278at2759"/>
<dbReference type="InterPro" id="IPR053720">
    <property type="entry name" value="Psm_Assembly_Chaperone"/>
</dbReference>
<sequence>MAEAAQEEPFPARSRTVAGSVKDKATTVTTLSFSDKLLITITQNDKLSLWVHVPLSYSSTGEAAATGLVEDLSLSAKGENVLLPRLSLTATTVLGGTKREDEMVAQTLAVNLATALLVKDPKDGRLLVVGMGLDGAMDKEGFDEVVGLVLDCLST</sequence>
<organism evidence="1 2">
    <name type="scientific">Piedraia hortae CBS 480.64</name>
    <dbReference type="NCBI Taxonomy" id="1314780"/>
    <lineage>
        <taxon>Eukaryota</taxon>
        <taxon>Fungi</taxon>
        <taxon>Dikarya</taxon>
        <taxon>Ascomycota</taxon>
        <taxon>Pezizomycotina</taxon>
        <taxon>Dothideomycetes</taxon>
        <taxon>Dothideomycetidae</taxon>
        <taxon>Capnodiales</taxon>
        <taxon>Piedraiaceae</taxon>
        <taxon>Piedraia</taxon>
    </lineage>
</organism>
<gene>
    <name evidence="1" type="ORF">K470DRAFT_259616</name>
</gene>
<dbReference type="EMBL" id="MU006006">
    <property type="protein sequence ID" value="KAF2858618.1"/>
    <property type="molecule type" value="Genomic_DNA"/>
</dbReference>
<dbReference type="InterPro" id="IPR018788">
    <property type="entry name" value="Proteasome_assmbl_chp_3"/>
</dbReference>